<dbReference type="PANTHER" id="PTHR45982">
    <property type="entry name" value="REGULATOR OF CHROMOSOME CONDENSATION"/>
    <property type="match status" value="1"/>
</dbReference>
<protein>
    <submittedName>
        <fullName evidence="2">6389_t:CDS:1</fullName>
    </submittedName>
</protein>
<dbReference type="InterPro" id="IPR000408">
    <property type="entry name" value="Reg_chr_condens"/>
</dbReference>
<evidence type="ECO:0000313" key="3">
    <source>
        <dbReference type="Proteomes" id="UP000789342"/>
    </source>
</evidence>
<feature type="non-terminal residue" evidence="2">
    <location>
        <position position="129"/>
    </location>
</feature>
<feature type="repeat" description="RCC1" evidence="1">
    <location>
        <begin position="14"/>
        <end position="68"/>
    </location>
</feature>
<dbReference type="AlphaFoldDB" id="A0A9N9JLG0"/>
<dbReference type="SUPFAM" id="SSF50985">
    <property type="entry name" value="RCC1/BLIP-II"/>
    <property type="match status" value="1"/>
</dbReference>
<comment type="caution">
    <text evidence="2">The sequence shown here is derived from an EMBL/GenBank/DDBJ whole genome shotgun (WGS) entry which is preliminary data.</text>
</comment>
<evidence type="ECO:0000313" key="2">
    <source>
        <dbReference type="EMBL" id="CAG8784542.1"/>
    </source>
</evidence>
<dbReference type="OrthoDB" id="5370059at2759"/>
<dbReference type="Pfam" id="PF00415">
    <property type="entry name" value="RCC1"/>
    <property type="match status" value="2"/>
</dbReference>
<dbReference type="EMBL" id="CAJVPV010055452">
    <property type="protein sequence ID" value="CAG8784542.1"/>
    <property type="molecule type" value="Genomic_DNA"/>
</dbReference>
<proteinExistence type="predicted"/>
<sequence>MSSSSNSLSPAKIDQLFAFGSNGHGQLGIGSKDDTNIPTRCILSDNPKNFSPKYITGGGNHSAIITHDGELWISGLNNDGQCGPFSSLYDNTMTNDSSTTIYRRMILPEELRSKMKWRHVACGWAFTVA</sequence>
<gene>
    <name evidence="2" type="ORF">AMORRO_LOCUS17600</name>
</gene>
<dbReference type="Gene3D" id="2.130.10.30">
    <property type="entry name" value="Regulator of chromosome condensation 1/beta-lactamase-inhibitor protein II"/>
    <property type="match status" value="1"/>
</dbReference>
<name>A0A9N9JLG0_9GLOM</name>
<dbReference type="GO" id="GO:0005085">
    <property type="term" value="F:guanyl-nucleotide exchange factor activity"/>
    <property type="evidence" value="ECO:0007669"/>
    <property type="project" value="TreeGrafter"/>
</dbReference>
<organism evidence="2 3">
    <name type="scientific">Acaulospora morrowiae</name>
    <dbReference type="NCBI Taxonomy" id="94023"/>
    <lineage>
        <taxon>Eukaryota</taxon>
        <taxon>Fungi</taxon>
        <taxon>Fungi incertae sedis</taxon>
        <taxon>Mucoromycota</taxon>
        <taxon>Glomeromycotina</taxon>
        <taxon>Glomeromycetes</taxon>
        <taxon>Diversisporales</taxon>
        <taxon>Acaulosporaceae</taxon>
        <taxon>Acaulospora</taxon>
    </lineage>
</organism>
<dbReference type="InterPro" id="IPR009091">
    <property type="entry name" value="RCC1/BLIP-II"/>
</dbReference>
<evidence type="ECO:0000256" key="1">
    <source>
        <dbReference type="PROSITE-ProRule" id="PRU00235"/>
    </source>
</evidence>
<keyword evidence="3" id="KW-1185">Reference proteome</keyword>
<dbReference type="PANTHER" id="PTHR45982:SF5">
    <property type="entry name" value="RCC DOMAIN-CONTAINING PROTEIN ATS1"/>
    <property type="match status" value="1"/>
</dbReference>
<dbReference type="InterPro" id="IPR051553">
    <property type="entry name" value="Ran_GTPase-activating"/>
</dbReference>
<dbReference type="GO" id="GO:0005737">
    <property type="term" value="C:cytoplasm"/>
    <property type="evidence" value="ECO:0007669"/>
    <property type="project" value="TreeGrafter"/>
</dbReference>
<dbReference type="PROSITE" id="PS50012">
    <property type="entry name" value="RCC1_3"/>
    <property type="match status" value="1"/>
</dbReference>
<dbReference type="Proteomes" id="UP000789342">
    <property type="component" value="Unassembled WGS sequence"/>
</dbReference>
<accession>A0A9N9JLG0</accession>
<reference evidence="2" key="1">
    <citation type="submission" date="2021-06" db="EMBL/GenBank/DDBJ databases">
        <authorList>
            <person name="Kallberg Y."/>
            <person name="Tangrot J."/>
            <person name="Rosling A."/>
        </authorList>
    </citation>
    <scope>NUCLEOTIDE SEQUENCE</scope>
    <source>
        <strain evidence="2">CL551</strain>
    </source>
</reference>